<comment type="caution">
    <text evidence="1">The sequence shown here is derived from an EMBL/GenBank/DDBJ whole genome shotgun (WGS) entry which is preliminary data.</text>
</comment>
<name>A0A9C7PTY0_9RHOD</name>
<sequence>MFRCCFSIFYPQRRKENITHDRGEQLENNSDTSRDRIWCPAQRLSYISPNEKLNQEASDSDENIHIVQSQYSGDGSHTATVALCKLSSQDLERCASYLSELDEKPKSLPNDTSEYENYKEFEEDGGFNSLRRICSEPIGEGTPNDDAFLRRYRKWNERRSLRWVNHQENEHNEEEEEAALRRMKGSVLRAHSSMTFHF</sequence>
<evidence type="ECO:0000313" key="1">
    <source>
        <dbReference type="EMBL" id="GJQ10743.1"/>
    </source>
</evidence>
<dbReference type="Proteomes" id="UP001061958">
    <property type="component" value="Unassembled WGS sequence"/>
</dbReference>
<dbReference type="EMBL" id="BQMJ01000018">
    <property type="protein sequence ID" value="GJQ10743.1"/>
    <property type="molecule type" value="Genomic_DNA"/>
</dbReference>
<reference evidence="1" key="2">
    <citation type="submission" date="2022-01" db="EMBL/GenBank/DDBJ databases">
        <authorList>
            <person name="Hirooka S."/>
            <person name="Miyagishima S.Y."/>
        </authorList>
    </citation>
    <scope>NUCLEOTIDE SEQUENCE</scope>
    <source>
        <strain evidence="1">NBRC 102759</strain>
    </source>
</reference>
<proteinExistence type="predicted"/>
<keyword evidence="2" id="KW-1185">Reference proteome</keyword>
<gene>
    <name evidence="1" type="ORF">GpartN1_g2534.t1</name>
</gene>
<dbReference type="OrthoDB" id="10418151at2759"/>
<accession>A0A9C7PTY0</accession>
<dbReference type="AlphaFoldDB" id="A0A9C7PTY0"/>
<organism evidence="1 2">
    <name type="scientific">Galdieria partita</name>
    <dbReference type="NCBI Taxonomy" id="83374"/>
    <lineage>
        <taxon>Eukaryota</taxon>
        <taxon>Rhodophyta</taxon>
        <taxon>Bangiophyceae</taxon>
        <taxon>Galdieriales</taxon>
        <taxon>Galdieriaceae</taxon>
        <taxon>Galdieria</taxon>
    </lineage>
</organism>
<evidence type="ECO:0000313" key="2">
    <source>
        <dbReference type="Proteomes" id="UP001061958"/>
    </source>
</evidence>
<protein>
    <submittedName>
        <fullName evidence="1">Uncharacterized protein</fullName>
    </submittedName>
</protein>
<reference evidence="1" key="1">
    <citation type="journal article" date="2022" name="Proc. Natl. Acad. Sci. U.S.A.">
        <title>Life cycle and functional genomics of the unicellular red alga Galdieria for elucidating algal and plant evolution and industrial use.</title>
        <authorList>
            <person name="Hirooka S."/>
            <person name="Itabashi T."/>
            <person name="Ichinose T.M."/>
            <person name="Onuma R."/>
            <person name="Fujiwara T."/>
            <person name="Yamashita S."/>
            <person name="Jong L.W."/>
            <person name="Tomita R."/>
            <person name="Iwane A.H."/>
            <person name="Miyagishima S.Y."/>
        </authorList>
    </citation>
    <scope>NUCLEOTIDE SEQUENCE</scope>
    <source>
        <strain evidence="1">NBRC 102759</strain>
    </source>
</reference>